<organism evidence="4">
    <name type="scientific">Gongylonema pulchrum</name>
    <dbReference type="NCBI Taxonomy" id="637853"/>
    <lineage>
        <taxon>Eukaryota</taxon>
        <taxon>Metazoa</taxon>
        <taxon>Ecdysozoa</taxon>
        <taxon>Nematoda</taxon>
        <taxon>Chromadorea</taxon>
        <taxon>Rhabditida</taxon>
        <taxon>Spirurina</taxon>
        <taxon>Spiruromorpha</taxon>
        <taxon>Spiruroidea</taxon>
        <taxon>Gongylonematidae</taxon>
        <taxon>Gongylonema</taxon>
    </lineage>
</organism>
<evidence type="ECO:0000313" key="3">
    <source>
        <dbReference type="Proteomes" id="UP000271098"/>
    </source>
</evidence>
<reference evidence="2 3" key="2">
    <citation type="submission" date="2018-11" db="EMBL/GenBank/DDBJ databases">
        <authorList>
            <consortium name="Pathogen Informatics"/>
        </authorList>
    </citation>
    <scope>NUCLEOTIDE SEQUENCE [LARGE SCALE GENOMIC DNA]</scope>
</reference>
<keyword evidence="3" id="KW-1185">Reference proteome</keyword>
<name>A0A183D5X4_9BILA</name>
<evidence type="ECO:0000313" key="4">
    <source>
        <dbReference type="WBParaSite" id="GPUH_0000412201-mRNA-1"/>
    </source>
</evidence>
<dbReference type="Proteomes" id="UP000271098">
    <property type="component" value="Unassembled WGS sequence"/>
</dbReference>
<dbReference type="EMBL" id="UYRT01007503">
    <property type="protein sequence ID" value="VDK42627.1"/>
    <property type="molecule type" value="Genomic_DNA"/>
</dbReference>
<reference evidence="4" key="1">
    <citation type="submission" date="2016-06" db="UniProtKB">
        <authorList>
            <consortium name="WormBaseParasite"/>
        </authorList>
    </citation>
    <scope>IDENTIFICATION</scope>
</reference>
<feature type="compositionally biased region" description="Basic residues" evidence="1">
    <location>
        <begin position="10"/>
        <end position="22"/>
    </location>
</feature>
<accession>A0A183D5X4</accession>
<dbReference type="WBParaSite" id="GPUH_0000412201-mRNA-1">
    <property type="protein sequence ID" value="GPUH_0000412201-mRNA-1"/>
    <property type="gene ID" value="GPUH_0000412201"/>
</dbReference>
<gene>
    <name evidence="2" type="ORF">GPUH_LOCUS4116</name>
</gene>
<proteinExistence type="predicted"/>
<evidence type="ECO:0000256" key="1">
    <source>
        <dbReference type="SAM" id="MobiDB-lite"/>
    </source>
</evidence>
<evidence type="ECO:0000313" key="2">
    <source>
        <dbReference type="EMBL" id="VDK42627.1"/>
    </source>
</evidence>
<feature type="region of interest" description="Disordered" evidence="1">
    <location>
        <begin position="1"/>
        <end position="25"/>
    </location>
</feature>
<dbReference type="AlphaFoldDB" id="A0A183D5X4"/>
<protein>
    <submittedName>
        <fullName evidence="2 4">Uncharacterized protein</fullName>
    </submittedName>
</protein>
<sequence>MEEVDEDIPHHRHHYQHLHHASAAKTVNIPQATDAVEAEPEFDSEELTANDLRERRSISGTEHPNFLLWNSTVASVERLWNNQKRRASYMGPYNSDTASGPRHH</sequence>
<feature type="region of interest" description="Disordered" evidence="1">
    <location>
        <begin position="84"/>
        <end position="104"/>
    </location>
</feature>